<reference evidence="2 3" key="1">
    <citation type="journal article" date="2009" name="Nat. Genet.">
        <title>The genome of the cucumber, Cucumis sativus L.</title>
        <authorList>
            <person name="Huang S."/>
            <person name="Li R."/>
            <person name="Zhang Z."/>
            <person name="Li L."/>
            <person name="Gu X."/>
            <person name="Fan W."/>
            <person name="Lucas W.J."/>
            <person name="Wang X."/>
            <person name="Xie B."/>
            <person name="Ni P."/>
            <person name="Ren Y."/>
            <person name="Zhu H."/>
            <person name="Li J."/>
            <person name="Lin K."/>
            <person name="Jin W."/>
            <person name="Fei Z."/>
            <person name="Li G."/>
            <person name="Staub J."/>
            <person name="Kilian A."/>
            <person name="van der Vossen E.A."/>
            <person name="Wu Y."/>
            <person name="Guo J."/>
            <person name="He J."/>
            <person name="Jia Z."/>
            <person name="Ren Y."/>
            <person name="Tian G."/>
            <person name="Lu Y."/>
            <person name="Ruan J."/>
            <person name="Qian W."/>
            <person name="Wang M."/>
            <person name="Huang Q."/>
            <person name="Li B."/>
            <person name="Xuan Z."/>
            <person name="Cao J."/>
            <person name="Asan"/>
            <person name="Wu Z."/>
            <person name="Zhang J."/>
            <person name="Cai Q."/>
            <person name="Bai Y."/>
            <person name="Zhao B."/>
            <person name="Han Y."/>
            <person name="Li Y."/>
            <person name="Li X."/>
            <person name="Wang S."/>
            <person name="Shi Q."/>
            <person name="Liu S."/>
            <person name="Cho W.K."/>
            <person name="Kim J.Y."/>
            <person name="Xu Y."/>
            <person name="Heller-Uszynska K."/>
            <person name="Miao H."/>
            <person name="Cheng Z."/>
            <person name="Zhang S."/>
            <person name="Wu J."/>
            <person name="Yang Y."/>
            <person name="Kang H."/>
            <person name="Li M."/>
            <person name="Liang H."/>
            <person name="Ren X."/>
            <person name="Shi Z."/>
            <person name="Wen M."/>
            <person name="Jian M."/>
            <person name="Yang H."/>
            <person name="Zhang G."/>
            <person name="Yang Z."/>
            <person name="Chen R."/>
            <person name="Liu S."/>
            <person name="Li J."/>
            <person name="Ma L."/>
            <person name="Liu H."/>
            <person name="Zhou Y."/>
            <person name="Zhao J."/>
            <person name="Fang X."/>
            <person name="Li G."/>
            <person name="Fang L."/>
            <person name="Li Y."/>
            <person name="Liu D."/>
            <person name="Zheng H."/>
            <person name="Zhang Y."/>
            <person name="Qin N."/>
            <person name="Li Z."/>
            <person name="Yang G."/>
            <person name="Yang S."/>
            <person name="Bolund L."/>
            <person name="Kristiansen K."/>
            <person name="Zheng H."/>
            <person name="Li S."/>
            <person name="Zhang X."/>
            <person name="Yang H."/>
            <person name="Wang J."/>
            <person name="Sun R."/>
            <person name="Zhang B."/>
            <person name="Jiang S."/>
            <person name="Wang J."/>
            <person name="Du Y."/>
            <person name="Li S."/>
        </authorList>
    </citation>
    <scope>NUCLEOTIDE SEQUENCE [LARGE SCALE GENOMIC DNA]</scope>
    <source>
        <strain evidence="3">cv. 9930</strain>
    </source>
</reference>
<dbReference type="Gramene" id="KGN61927">
    <property type="protein sequence ID" value="KGN61927"/>
    <property type="gene ID" value="Csa_2G270200"/>
</dbReference>
<sequence length="127" mass="14703">MEEESGRYLREGNRRSEGKTERVGLRSDEPSRRVAVPDVAAFTIIPHKEAAPNYLASLVLLEKSKFGWFCRSNTDYVLPISAIEKKLQALYVYFASPFFSSFMYTTDFSPSFDKFFILQPWMRKILA</sequence>
<protein>
    <submittedName>
        <fullName evidence="2">Uncharacterized protein</fullName>
    </submittedName>
</protein>
<dbReference type="Proteomes" id="UP000029981">
    <property type="component" value="Chromosome 2"/>
</dbReference>
<feature type="region of interest" description="Disordered" evidence="1">
    <location>
        <begin position="1"/>
        <end position="29"/>
    </location>
</feature>
<reference evidence="2 3" key="3">
    <citation type="journal article" date="2010" name="BMC Genomics">
        <title>Transcriptome sequencing and comparative analysis of cucumber flowers with different sex types.</title>
        <authorList>
            <person name="Guo S."/>
            <person name="Zheng Y."/>
            <person name="Joung J.G."/>
            <person name="Liu S."/>
            <person name="Zhang Z."/>
            <person name="Crasta O.R."/>
            <person name="Sobral B.W."/>
            <person name="Xu Y."/>
            <person name="Huang S."/>
            <person name="Fei Z."/>
        </authorList>
    </citation>
    <scope>NUCLEOTIDE SEQUENCE [LARGE SCALE GENOMIC DNA]</scope>
    <source>
        <strain evidence="3">cv. 9930</strain>
    </source>
</reference>
<gene>
    <name evidence="2" type="ORF">Csa_2G270200</name>
</gene>
<reference evidence="2 3" key="4">
    <citation type="journal article" date="2011" name="BMC Genomics">
        <title>RNA-Seq improves annotation of protein-coding genes in the cucumber genome.</title>
        <authorList>
            <person name="Li Z."/>
            <person name="Zhang Z."/>
            <person name="Yan P."/>
            <person name="Huang S."/>
            <person name="Fei Z."/>
            <person name="Lin K."/>
        </authorList>
    </citation>
    <scope>NUCLEOTIDE SEQUENCE [LARGE SCALE GENOMIC DNA]</scope>
    <source>
        <strain evidence="3">cv. 9930</strain>
    </source>
</reference>
<evidence type="ECO:0000313" key="3">
    <source>
        <dbReference type="Proteomes" id="UP000029981"/>
    </source>
</evidence>
<dbReference type="AlphaFoldDB" id="A0A0A0LMC4"/>
<organism evidence="2 3">
    <name type="scientific">Cucumis sativus</name>
    <name type="common">Cucumber</name>
    <dbReference type="NCBI Taxonomy" id="3659"/>
    <lineage>
        <taxon>Eukaryota</taxon>
        <taxon>Viridiplantae</taxon>
        <taxon>Streptophyta</taxon>
        <taxon>Embryophyta</taxon>
        <taxon>Tracheophyta</taxon>
        <taxon>Spermatophyta</taxon>
        <taxon>Magnoliopsida</taxon>
        <taxon>eudicotyledons</taxon>
        <taxon>Gunneridae</taxon>
        <taxon>Pentapetalae</taxon>
        <taxon>rosids</taxon>
        <taxon>fabids</taxon>
        <taxon>Cucurbitales</taxon>
        <taxon>Cucurbitaceae</taxon>
        <taxon>Benincaseae</taxon>
        <taxon>Cucumis</taxon>
    </lineage>
</organism>
<evidence type="ECO:0000256" key="1">
    <source>
        <dbReference type="SAM" id="MobiDB-lite"/>
    </source>
</evidence>
<reference evidence="2 3" key="2">
    <citation type="journal article" date="2009" name="PLoS ONE">
        <title>An integrated genetic and cytogenetic map of the cucumber genome.</title>
        <authorList>
            <person name="Ren Y."/>
            <person name="Zhang Z."/>
            <person name="Liu J."/>
            <person name="Staub J.E."/>
            <person name="Han Y."/>
            <person name="Cheng Z."/>
            <person name="Li X."/>
            <person name="Lu J."/>
            <person name="Miao H."/>
            <person name="Kang H."/>
            <person name="Xie B."/>
            <person name="Gu X."/>
            <person name="Wang X."/>
            <person name="Du Y."/>
            <person name="Jin W."/>
            <person name="Huang S."/>
        </authorList>
    </citation>
    <scope>NUCLEOTIDE SEQUENCE [LARGE SCALE GENOMIC DNA]</scope>
    <source>
        <strain evidence="3">cv. 9930</strain>
    </source>
</reference>
<evidence type="ECO:0000313" key="2">
    <source>
        <dbReference type="EMBL" id="KGN61927.1"/>
    </source>
</evidence>
<keyword evidence="3" id="KW-1185">Reference proteome</keyword>
<accession>A0A0A0LMC4</accession>
<name>A0A0A0LMC4_CUCSA</name>
<dbReference type="EMBL" id="CM002923">
    <property type="protein sequence ID" value="KGN61927.1"/>
    <property type="molecule type" value="Genomic_DNA"/>
</dbReference>
<proteinExistence type="predicted"/>